<dbReference type="InterPro" id="IPR012340">
    <property type="entry name" value="NA-bd_OB-fold"/>
</dbReference>
<dbReference type="PANTHER" id="PTHR13454:SF11">
    <property type="entry name" value="PROTEIN MCM10 HOMOLOG"/>
    <property type="match status" value="1"/>
</dbReference>
<name>A0A316W5V9_9BASI</name>
<dbReference type="InParanoid" id="A0A316W5V9"/>
<feature type="compositionally biased region" description="Acidic residues" evidence="2">
    <location>
        <begin position="790"/>
        <end position="799"/>
    </location>
</feature>
<dbReference type="GO" id="GO:0003697">
    <property type="term" value="F:single-stranded DNA binding"/>
    <property type="evidence" value="ECO:0007669"/>
    <property type="project" value="InterPro"/>
</dbReference>
<feature type="domain" description="Zinc finger Mcm10/DnaG-type" evidence="3">
    <location>
        <begin position="429"/>
        <end position="475"/>
    </location>
</feature>
<dbReference type="GO" id="GO:0006270">
    <property type="term" value="P:DNA replication initiation"/>
    <property type="evidence" value="ECO:0007669"/>
    <property type="project" value="InterPro"/>
</dbReference>
<protein>
    <recommendedName>
        <fullName evidence="3">Zinc finger Mcm10/DnaG-type domain-containing protein</fullName>
    </recommendedName>
</protein>
<dbReference type="Gene3D" id="2.40.50.140">
    <property type="entry name" value="Nucleic acid-binding proteins"/>
    <property type="match status" value="1"/>
</dbReference>
<dbReference type="CDD" id="cd22249">
    <property type="entry name" value="UDM1_RNF168_RNF169-like"/>
    <property type="match status" value="1"/>
</dbReference>
<feature type="compositionally biased region" description="Basic and acidic residues" evidence="2">
    <location>
        <begin position="724"/>
        <end position="734"/>
    </location>
</feature>
<dbReference type="GO" id="GO:0043596">
    <property type="term" value="C:nuclear replication fork"/>
    <property type="evidence" value="ECO:0007669"/>
    <property type="project" value="TreeGrafter"/>
</dbReference>
<dbReference type="EMBL" id="KZ819373">
    <property type="protein sequence ID" value="PWN43045.1"/>
    <property type="molecule type" value="Genomic_DNA"/>
</dbReference>
<feature type="compositionally biased region" description="Basic and acidic residues" evidence="2">
    <location>
        <begin position="757"/>
        <end position="777"/>
    </location>
</feature>
<dbReference type="InterPro" id="IPR015408">
    <property type="entry name" value="Znf_Mcm10/DnaG"/>
</dbReference>
<feature type="compositionally biased region" description="Acidic residues" evidence="2">
    <location>
        <begin position="304"/>
        <end position="317"/>
    </location>
</feature>
<feature type="compositionally biased region" description="Basic and acidic residues" evidence="2">
    <location>
        <begin position="651"/>
        <end position="671"/>
    </location>
</feature>
<dbReference type="InterPro" id="IPR040184">
    <property type="entry name" value="Mcm10"/>
</dbReference>
<dbReference type="RefSeq" id="XP_025370205.1">
    <property type="nucleotide sequence ID" value="XM_025513737.1"/>
</dbReference>
<evidence type="ECO:0000259" key="3">
    <source>
        <dbReference type="Pfam" id="PF09329"/>
    </source>
</evidence>
<dbReference type="GO" id="GO:0003688">
    <property type="term" value="F:DNA replication origin binding"/>
    <property type="evidence" value="ECO:0007669"/>
    <property type="project" value="TreeGrafter"/>
</dbReference>
<dbReference type="STRING" id="1522189.A0A316W5V9"/>
<keyword evidence="5" id="KW-1185">Reference proteome</keyword>
<feature type="compositionally biased region" description="Polar residues" evidence="2">
    <location>
        <begin position="735"/>
        <end position="749"/>
    </location>
</feature>
<feature type="compositionally biased region" description="Low complexity" evidence="2">
    <location>
        <begin position="56"/>
        <end position="77"/>
    </location>
</feature>
<evidence type="ECO:0000313" key="4">
    <source>
        <dbReference type="EMBL" id="PWN43045.1"/>
    </source>
</evidence>
<sequence length="799" mass="88328">MDPLPRILAPSTPSNASRYHHTSLASRTREGVEIMRRAAAEQASTSSRPRPPLPIAAAHAQASHPAASAQASRASFADRMSAAPRRHSAHRNGQEDDDADEQQGDTLTAARDERLRVVETLRRGPRDLGGAAMDDAQWDTFEPNSRTRLKQRRVSNVQVHGWLESRYHLSPSTLYSIVDPKPTNLHGDYKVPVVGEWLTMAVIVEMSPVKISKGKQWKPKPGTQKGESYIHPDSDVSSHDEADQHPDDEERKRRSNERRKARYEEWHASQKLKKEDKRREKRQEKQKRKRDMQKAGLPLNEQDDKIDEDADSEDDDANAGAGRKYMILRLQDLGADAKGGGDEMLTMMVFQAVKEDRILNQRSKWRGGSGGAFERLVHERPGALLCITNPRISNSAGLLVPAKPGGKSTAASKVFKLKLLHDSTMTIIGQVADFNRCQAMTKEGDLCSAYVDGRSGSKVCQVHFEASLKNSGGKRHDLANTTTDWRYATASSDLKINPNFGSSSFVRDPAERLFQPSSSSSGRTAGKHVRRGPAVIGEGALLAASDPNSHSFDAAAYYGRGRADKQARRKKAWEEAGLIFQLEARLGHGSTHHRQLSAQQQLRGSQPLIEASQHDDTILGGSVAARALLSAQSTLERQRESPALTRRGVKRNSESVDRDPINKRLPARQDRIPGQNSTQHEKADLIQERSAYGPEMIKRLGFDPLAGRRSQQNTKSAPNSTTDNRMRLLARHESSSQMSDVAASQTSKGPETFSRVDSWRDATARLRGSDTTSDAHVRLPGGSNHLVPLEDSESDLEIV</sequence>
<feature type="region of interest" description="Disordered" evidence="2">
    <location>
        <begin position="703"/>
        <end position="799"/>
    </location>
</feature>
<feature type="region of interest" description="Disordered" evidence="2">
    <location>
        <begin position="211"/>
        <end position="318"/>
    </location>
</feature>
<dbReference type="OrthoDB" id="202825at2759"/>
<evidence type="ECO:0000256" key="1">
    <source>
        <dbReference type="ARBA" id="ARBA00009679"/>
    </source>
</evidence>
<feature type="compositionally biased region" description="Polar residues" evidence="2">
    <location>
        <begin position="709"/>
        <end position="723"/>
    </location>
</feature>
<feature type="compositionally biased region" description="Basic and acidic residues" evidence="2">
    <location>
        <begin position="262"/>
        <end position="283"/>
    </location>
</feature>
<gene>
    <name evidence="4" type="ORF">IE81DRAFT_322754</name>
</gene>
<evidence type="ECO:0000256" key="2">
    <source>
        <dbReference type="SAM" id="MobiDB-lite"/>
    </source>
</evidence>
<evidence type="ECO:0000313" key="5">
    <source>
        <dbReference type="Proteomes" id="UP000245783"/>
    </source>
</evidence>
<proteinExistence type="inferred from homology"/>
<accession>A0A316W5V9</accession>
<dbReference type="GeneID" id="37035607"/>
<feature type="region of interest" description="Disordered" evidence="2">
    <location>
        <begin position="1"/>
        <end position="113"/>
    </location>
</feature>
<feature type="compositionally biased region" description="Basic and acidic residues" evidence="2">
    <location>
        <begin position="27"/>
        <end position="39"/>
    </location>
</feature>
<dbReference type="Proteomes" id="UP000245783">
    <property type="component" value="Unassembled WGS sequence"/>
</dbReference>
<comment type="similarity">
    <text evidence="1">Belongs to the MCM10 family.</text>
</comment>
<feature type="compositionally biased region" description="Basic and acidic residues" evidence="2">
    <location>
        <begin position="228"/>
        <end position="252"/>
    </location>
</feature>
<dbReference type="Pfam" id="PF09329">
    <property type="entry name" value="zf-primase"/>
    <property type="match status" value="1"/>
</dbReference>
<reference evidence="4 5" key="1">
    <citation type="journal article" date="2018" name="Mol. Biol. Evol.">
        <title>Broad Genomic Sampling Reveals a Smut Pathogenic Ancestry of the Fungal Clade Ustilaginomycotina.</title>
        <authorList>
            <person name="Kijpornyongpan T."/>
            <person name="Mondo S.J."/>
            <person name="Barry K."/>
            <person name="Sandor L."/>
            <person name="Lee J."/>
            <person name="Lipzen A."/>
            <person name="Pangilinan J."/>
            <person name="LaButti K."/>
            <person name="Hainaut M."/>
            <person name="Henrissat B."/>
            <person name="Grigoriev I.V."/>
            <person name="Spatafora J.W."/>
            <person name="Aime M.C."/>
        </authorList>
    </citation>
    <scope>NUCLEOTIDE SEQUENCE [LARGE SCALE GENOMIC DNA]</scope>
    <source>
        <strain evidence="4 5">MCA 4658</strain>
    </source>
</reference>
<organism evidence="4 5">
    <name type="scientific">Ceraceosorus guamensis</name>
    <dbReference type="NCBI Taxonomy" id="1522189"/>
    <lineage>
        <taxon>Eukaryota</taxon>
        <taxon>Fungi</taxon>
        <taxon>Dikarya</taxon>
        <taxon>Basidiomycota</taxon>
        <taxon>Ustilaginomycotina</taxon>
        <taxon>Exobasidiomycetes</taxon>
        <taxon>Ceraceosorales</taxon>
        <taxon>Ceraceosoraceae</taxon>
        <taxon>Ceraceosorus</taxon>
    </lineage>
</organism>
<dbReference type="PANTHER" id="PTHR13454">
    <property type="entry name" value="PROTEIN MCM10 HOMOLOG"/>
    <property type="match status" value="1"/>
</dbReference>
<dbReference type="AlphaFoldDB" id="A0A316W5V9"/>
<feature type="region of interest" description="Disordered" evidence="2">
    <location>
        <begin position="632"/>
        <end position="683"/>
    </location>
</feature>